<reference evidence="1 2" key="1">
    <citation type="submission" date="2020-10" db="EMBL/GenBank/DDBJ databases">
        <title>Connecting structure to function with the recovery of over 1000 high-quality activated sludge metagenome-assembled genomes encoding full-length rRNA genes using long-read sequencing.</title>
        <authorList>
            <person name="Singleton C.M."/>
            <person name="Petriglieri F."/>
            <person name="Kristensen J.M."/>
            <person name="Kirkegaard R.H."/>
            <person name="Michaelsen T.Y."/>
            <person name="Andersen M.H."/>
            <person name="Karst S.M."/>
            <person name="Dueholm M.S."/>
            <person name="Nielsen P.H."/>
            <person name="Albertsen M."/>
        </authorList>
    </citation>
    <scope>NUCLEOTIDE SEQUENCE [LARGE SCALE GENOMIC DNA]</scope>
    <source>
        <strain evidence="1">Ribe_18-Q3-R11-54_MAXAC.273</strain>
    </source>
</reference>
<organism evidence="1 2">
    <name type="scientific">Candidatus Opimibacter skivensis</name>
    <dbReference type="NCBI Taxonomy" id="2982028"/>
    <lineage>
        <taxon>Bacteria</taxon>
        <taxon>Pseudomonadati</taxon>
        <taxon>Bacteroidota</taxon>
        <taxon>Saprospiria</taxon>
        <taxon>Saprospirales</taxon>
        <taxon>Saprospiraceae</taxon>
        <taxon>Candidatus Opimibacter</taxon>
    </lineage>
</organism>
<comment type="caution">
    <text evidence="1">The sequence shown here is derived from an EMBL/GenBank/DDBJ whole genome shotgun (WGS) entry which is preliminary data.</text>
</comment>
<dbReference type="AlphaFoldDB" id="A0A9D7XPQ9"/>
<name>A0A9D7XPQ9_9BACT</name>
<protein>
    <submittedName>
        <fullName evidence="1">Uncharacterized protein</fullName>
    </submittedName>
</protein>
<proteinExistence type="predicted"/>
<sequence>MNRIFSIFLLVYYAVGTLCLPMGDFSSLQDVPGMYRYCKSTEQPGMSIFGFVTGHLLNIDGMSDVRDHHDTQKAHTTPPKHHQHVKVFGVLTLAVHPTPKPSIQVIQTENITDEFYLSDYVTDIFHPPTV</sequence>
<gene>
    <name evidence="1" type="ORF">IPP15_07585</name>
</gene>
<dbReference type="EMBL" id="JADKGY010000006">
    <property type="protein sequence ID" value="MBK9982271.1"/>
    <property type="molecule type" value="Genomic_DNA"/>
</dbReference>
<evidence type="ECO:0000313" key="1">
    <source>
        <dbReference type="EMBL" id="MBK9982271.1"/>
    </source>
</evidence>
<dbReference type="Proteomes" id="UP000808337">
    <property type="component" value="Unassembled WGS sequence"/>
</dbReference>
<accession>A0A9D7XPQ9</accession>
<evidence type="ECO:0000313" key="2">
    <source>
        <dbReference type="Proteomes" id="UP000808337"/>
    </source>
</evidence>